<gene>
    <name evidence="4" type="ORF">A8708_05895</name>
</gene>
<dbReference type="InterPro" id="IPR002509">
    <property type="entry name" value="NODB_dom"/>
</dbReference>
<reference evidence="4 5" key="1">
    <citation type="submission" date="2016-05" db="EMBL/GenBank/DDBJ databases">
        <title>Paenibacillus sp. 1ZS3-15 nov., isolated from the rhizosphere soil.</title>
        <authorList>
            <person name="Zhang X.X."/>
            <person name="Zhang J."/>
        </authorList>
    </citation>
    <scope>NUCLEOTIDE SEQUENCE [LARGE SCALE GENOMIC DNA]</scope>
    <source>
        <strain evidence="4 5">1ZS3-15</strain>
    </source>
</reference>
<keyword evidence="5" id="KW-1185">Reference proteome</keyword>
<protein>
    <submittedName>
        <fullName evidence="4">Polysaccharide deacetylase</fullName>
    </submittedName>
</protein>
<dbReference type="SUPFAM" id="SSF88713">
    <property type="entry name" value="Glycoside hydrolase/deacetylase"/>
    <property type="match status" value="1"/>
</dbReference>
<dbReference type="OrthoDB" id="43281at2"/>
<evidence type="ECO:0000259" key="3">
    <source>
        <dbReference type="PROSITE" id="PS51677"/>
    </source>
</evidence>
<name>A0A198A4Y9_9BACL</name>
<dbReference type="InterPro" id="IPR051398">
    <property type="entry name" value="Polysacch_Deacetylase"/>
</dbReference>
<dbReference type="GO" id="GO:0005576">
    <property type="term" value="C:extracellular region"/>
    <property type="evidence" value="ECO:0007669"/>
    <property type="project" value="UniProtKB-SubCell"/>
</dbReference>
<dbReference type="CDD" id="cd10967">
    <property type="entry name" value="CE4_GLA_like_6s"/>
    <property type="match status" value="1"/>
</dbReference>
<dbReference type="STRING" id="1850517.A8708_05895"/>
<dbReference type="Pfam" id="PF01522">
    <property type="entry name" value="Polysacc_deac_1"/>
    <property type="match status" value="1"/>
</dbReference>
<dbReference type="InterPro" id="IPR011330">
    <property type="entry name" value="Glyco_hydro/deAcase_b/a-brl"/>
</dbReference>
<dbReference type="GO" id="GO:0016810">
    <property type="term" value="F:hydrolase activity, acting on carbon-nitrogen (but not peptide) bonds"/>
    <property type="evidence" value="ECO:0007669"/>
    <property type="project" value="InterPro"/>
</dbReference>
<dbReference type="PANTHER" id="PTHR34216:SF3">
    <property type="entry name" value="POLY-BETA-1,6-N-ACETYL-D-GLUCOSAMINE N-DEACETYLASE"/>
    <property type="match status" value="1"/>
</dbReference>
<dbReference type="EMBL" id="LYPB01000077">
    <property type="protein sequence ID" value="OAS16101.1"/>
    <property type="molecule type" value="Genomic_DNA"/>
</dbReference>
<dbReference type="PANTHER" id="PTHR34216">
    <property type="match status" value="1"/>
</dbReference>
<proteinExistence type="predicted"/>
<dbReference type="AlphaFoldDB" id="A0A198A4Y9"/>
<dbReference type="PROSITE" id="PS51677">
    <property type="entry name" value="NODB"/>
    <property type="match status" value="1"/>
</dbReference>
<accession>A0A198A4Y9</accession>
<dbReference type="Proteomes" id="UP000078454">
    <property type="component" value="Unassembled WGS sequence"/>
</dbReference>
<keyword evidence="2" id="KW-0732">Signal</keyword>
<evidence type="ECO:0000256" key="1">
    <source>
        <dbReference type="ARBA" id="ARBA00004613"/>
    </source>
</evidence>
<dbReference type="GO" id="GO:0005975">
    <property type="term" value="P:carbohydrate metabolic process"/>
    <property type="evidence" value="ECO:0007669"/>
    <property type="project" value="InterPro"/>
</dbReference>
<comment type="subcellular location">
    <subcellularLocation>
        <location evidence="1">Secreted</location>
    </subcellularLocation>
</comment>
<evidence type="ECO:0000313" key="4">
    <source>
        <dbReference type="EMBL" id="OAS16101.1"/>
    </source>
</evidence>
<comment type="caution">
    <text evidence="4">The sequence shown here is derived from an EMBL/GenBank/DDBJ whole genome shotgun (WGS) entry which is preliminary data.</text>
</comment>
<sequence length="265" mass="30350">MRIRLDRFPQGVTKALTLSFDDGKDHDRRLVRILNEYGLKGTFHLNSSFLGKEGYIEASEVASLFEGHEVSAHTIDHPFLEQSPMDQIVRELSLDREALESLVGYPVRGMSYPFGSYSDRVIQALPTLGIEYARTVASHGNFQMPQDFLQWHPTCHHKNMLELADTFVQLEQRFSRLALFYVWGHSYEFENDNNWEILEQFGEKVKGRTDIWFATNAEIVAYMKALDSLRFSADCHIIHNPSAITVWLSAEGEIVEIPGGQLIKI</sequence>
<evidence type="ECO:0000313" key="5">
    <source>
        <dbReference type="Proteomes" id="UP000078454"/>
    </source>
</evidence>
<evidence type="ECO:0000256" key="2">
    <source>
        <dbReference type="ARBA" id="ARBA00022729"/>
    </source>
</evidence>
<dbReference type="Gene3D" id="3.20.20.370">
    <property type="entry name" value="Glycoside hydrolase/deacetylase"/>
    <property type="match status" value="1"/>
</dbReference>
<organism evidence="4 5">
    <name type="scientific">Paenibacillus oryzisoli</name>
    <dbReference type="NCBI Taxonomy" id="1850517"/>
    <lineage>
        <taxon>Bacteria</taxon>
        <taxon>Bacillati</taxon>
        <taxon>Bacillota</taxon>
        <taxon>Bacilli</taxon>
        <taxon>Bacillales</taxon>
        <taxon>Paenibacillaceae</taxon>
        <taxon>Paenibacillus</taxon>
    </lineage>
</organism>
<dbReference type="RefSeq" id="WP_068667715.1">
    <property type="nucleotide sequence ID" value="NZ_LYPB01000077.1"/>
</dbReference>
<feature type="domain" description="NodB homology" evidence="3">
    <location>
        <begin position="14"/>
        <end position="265"/>
    </location>
</feature>